<dbReference type="Proteomes" id="UP000270487">
    <property type="component" value="Chromosome"/>
</dbReference>
<dbReference type="AlphaFoldDB" id="A0A3S5AFA3"/>
<dbReference type="GO" id="GO:0008982">
    <property type="term" value="F:protein-N(PI)-phosphohistidine-sugar phosphotransferase activity"/>
    <property type="evidence" value="ECO:0007669"/>
    <property type="project" value="InterPro"/>
</dbReference>
<evidence type="ECO:0000313" key="4">
    <source>
        <dbReference type="EMBL" id="VEI62403.1"/>
    </source>
</evidence>
<dbReference type="Gene3D" id="3.40.50.2300">
    <property type="match status" value="1"/>
</dbReference>
<feature type="domain" description="Phosphotransferase system EIIB component type 2/3" evidence="3">
    <location>
        <begin position="3"/>
        <end position="43"/>
    </location>
</feature>
<evidence type="ECO:0000256" key="1">
    <source>
        <dbReference type="ARBA" id="ARBA00022679"/>
    </source>
</evidence>
<accession>A0A3S5AFA3</accession>
<gene>
    <name evidence="4" type="ORF">NCTC13193_00337</name>
</gene>
<protein>
    <submittedName>
        <fullName evidence="4">Putative PTS system fructose-like transporter subunit EIIB</fullName>
    </submittedName>
</protein>
<dbReference type="Pfam" id="PF02302">
    <property type="entry name" value="PTS_IIB"/>
    <property type="match status" value="1"/>
</dbReference>
<evidence type="ECO:0000259" key="3">
    <source>
        <dbReference type="Pfam" id="PF02302"/>
    </source>
</evidence>
<dbReference type="EMBL" id="LR134492">
    <property type="protein sequence ID" value="VEI62403.1"/>
    <property type="molecule type" value="Genomic_DNA"/>
</dbReference>
<evidence type="ECO:0000256" key="2">
    <source>
        <dbReference type="ARBA" id="ARBA00022683"/>
    </source>
</evidence>
<keyword evidence="2" id="KW-0598">Phosphotransferase system</keyword>
<organism evidence="4 5">
    <name type="scientific">Serratia fonticola</name>
    <dbReference type="NCBI Taxonomy" id="47917"/>
    <lineage>
        <taxon>Bacteria</taxon>
        <taxon>Pseudomonadati</taxon>
        <taxon>Pseudomonadota</taxon>
        <taxon>Gammaproteobacteria</taxon>
        <taxon>Enterobacterales</taxon>
        <taxon>Yersiniaceae</taxon>
        <taxon>Serratia</taxon>
    </lineage>
</organism>
<dbReference type="InterPro" id="IPR036095">
    <property type="entry name" value="PTS_EIIB-like_sf"/>
</dbReference>
<sequence length="53" mass="5739">MAAADVVILTKDIGIKFEERFKGKTVVRVAISDAVKRADAIMEKIAAHLAQKA</sequence>
<proteinExistence type="predicted"/>
<dbReference type="GO" id="GO:0009401">
    <property type="term" value="P:phosphoenolpyruvate-dependent sugar phosphotransferase system"/>
    <property type="evidence" value="ECO:0007669"/>
    <property type="project" value="UniProtKB-KW"/>
</dbReference>
<name>A0A3S5AFA3_SERFO</name>
<keyword evidence="1" id="KW-0808">Transferase</keyword>
<evidence type="ECO:0000313" key="5">
    <source>
        <dbReference type="Proteomes" id="UP000270487"/>
    </source>
</evidence>
<dbReference type="SUPFAM" id="SSF52794">
    <property type="entry name" value="PTS system IIB component-like"/>
    <property type="match status" value="1"/>
</dbReference>
<dbReference type="InterPro" id="IPR003501">
    <property type="entry name" value="PTS_EIIB_2/3"/>
</dbReference>
<reference evidence="4 5" key="1">
    <citation type="submission" date="2018-12" db="EMBL/GenBank/DDBJ databases">
        <authorList>
            <consortium name="Pathogen Informatics"/>
        </authorList>
    </citation>
    <scope>NUCLEOTIDE SEQUENCE [LARGE SCALE GENOMIC DNA]</scope>
    <source>
        <strain evidence="4 5">NCTC13193</strain>
    </source>
</reference>